<sequence length="319" mass="36796">MSIILPDFFVRKPEGYYCRYGDFFIDASNPVMHNVVSHAHGDHASSGHDYVYATHVTALFMSHRYKQNRKDSYQVKIYNSPFKLGAVEITLIPAGHILGSAQILMEYMGVRYLYTGDYKLQPDDTCEPIEMHQADVLITESTFANPAVIHPNPAEEIKKLDGHASNILLGTYVLGKAQRVTDLINRYCPDRKVLVHSGILPYHRLYDQHGLKKLSYEPYNRKEMKQGEQNKVYLVPPMTFNSYFRATKVLRAFASGWKRLQAQNDIELYISDHVDWNDILQYIKMVDPREVWTLHGDGTILKSYFKDKLIVRDVFLAQA</sequence>
<name>A0ABU0U511_9SPHI</name>
<dbReference type="Proteomes" id="UP001244640">
    <property type="component" value="Unassembled WGS sequence"/>
</dbReference>
<proteinExistence type="predicted"/>
<evidence type="ECO:0000313" key="1">
    <source>
        <dbReference type="EMBL" id="MDQ1150042.1"/>
    </source>
</evidence>
<dbReference type="RefSeq" id="WP_307185765.1">
    <property type="nucleotide sequence ID" value="NZ_JAUTBA010000001.1"/>
</dbReference>
<gene>
    <name evidence="1" type="ORF">QE382_002026</name>
</gene>
<dbReference type="SUPFAM" id="SSF56281">
    <property type="entry name" value="Metallo-hydrolase/oxidoreductase"/>
    <property type="match status" value="1"/>
</dbReference>
<dbReference type="PANTHER" id="PTHR11203">
    <property type="entry name" value="CLEAVAGE AND POLYADENYLATION SPECIFICITY FACTOR FAMILY MEMBER"/>
    <property type="match status" value="1"/>
</dbReference>
<dbReference type="InterPro" id="IPR050698">
    <property type="entry name" value="MBL"/>
</dbReference>
<accession>A0ABU0U511</accession>
<keyword evidence="2" id="KW-1185">Reference proteome</keyword>
<protein>
    <submittedName>
        <fullName evidence="1">mRNA 3-end processing factor</fullName>
    </submittedName>
</protein>
<organism evidence="1 2">
    <name type="scientific">Sphingobacterium zeae</name>
    <dbReference type="NCBI Taxonomy" id="1776859"/>
    <lineage>
        <taxon>Bacteria</taxon>
        <taxon>Pseudomonadati</taxon>
        <taxon>Bacteroidota</taxon>
        <taxon>Sphingobacteriia</taxon>
        <taxon>Sphingobacteriales</taxon>
        <taxon>Sphingobacteriaceae</taxon>
        <taxon>Sphingobacterium</taxon>
    </lineage>
</organism>
<dbReference type="PANTHER" id="PTHR11203:SF49">
    <property type="entry name" value="BLL1145 PROTEIN"/>
    <property type="match status" value="1"/>
</dbReference>
<evidence type="ECO:0000313" key="2">
    <source>
        <dbReference type="Proteomes" id="UP001244640"/>
    </source>
</evidence>
<dbReference type="EMBL" id="JAUTBA010000001">
    <property type="protein sequence ID" value="MDQ1150042.1"/>
    <property type="molecule type" value="Genomic_DNA"/>
</dbReference>
<comment type="caution">
    <text evidence="1">The sequence shown here is derived from an EMBL/GenBank/DDBJ whole genome shotgun (WGS) entry which is preliminary data.</text>
</comment>
<reference evidence="1 2" key="1">
    <citation type="submission" date="2023-07" db="EMBL/GenBank/DDBJ databases">
        <title>Functional and genomic diversity of the sorghum phyllosphere microbiome.</title>
        <authorList>
            <person name="Shade A."/>
        </authorList>
    </citation>
    <scope>NUCLEOTIDE SEQUENCE [LARGE SCALE GENOMIC DNA]</scope>
    <source>
        <strain evidence="1 2">SORGH_AS_0892</strain>
    </source>
</reference>
<dbReference type="Gene3D" id="3.60.15.10">
    <property type="entry name" value="Ribonuclease Z/Hydroxyacylglutathione hydrolase-like"/>
    <property type="match status" value="1"/>
</dbReference>
<dbReference type="InterPro" id="IPR036866">
    <property type="entry name" value="RibonucZ/Hydroxyglut_hydro"/>
</dbReference>